<reference evidence="2" key="1">
    <citation type="submission" date="2018-04" db="EMBL/GenBank/DDBJ databases">
        <title>WGS assembly of Panicum hallii.</title>
        <authorList>
            <person name="Lovell J."/>
            <person name="Jenkins J."/>
            <person name="Lowry D."/>
            <person name="Mamidi S."/>
            <person name="Sreedasyam A."/>
            <person name="Weng X."/>
            <person name="Barry K."/>
            <person name="Bonette J."/>
            <person name="Campitelli B."/>
            <person name="Daum C."/>
            <person name="Gordon S."/>
            <person name="Gould B."/>
            <person name="Lipzen A."/>
            <person name="Macqueen A."/>
            <person name="Palacio-Mejia J."/>
            <person name="Plott C."/>
            <person name="Shakirov E."/>
            <person name="Shu S."/>
            <person name="Yoshinaga Y."/>
            <person name="Zane M."/>
            <person name="Rokhsar D."/>
            <person name="Grimwood J."/>
            <person name="Schmutz J."/>
            <person name="Juenger T."/>
        </authorList>
    </citation>
    <scope>NUCLEOTIDE SEQUENCE [LARGE SCALE GENOMIC DNA]</scope>
    <source>
        <strain evidence="2">FIL2</strain>
    </source>
</reference>
<keyword evidence="1" id="KW-1133">Transmembrane helix</keyword>
<sequence length="190" mass="20142">MEAEGAAPASNGEAAVRSTGIDASSCHSAVRSKCRSLPTSSSLHSVQRSLSNMHDLSSLLAPAWSTLVYSLLLCFCIICAGLFEYPCFSVAAGGTHSMVSSKEVTSGHESCHGLLAYDKALGASVIRSGGKSHQKLRHGTSNRSLCIFLSLLISQHIVGQLEVVMLSTTVLKVEHCWIFLFLLAASTLCN</sequence>
<accession>A0A2T8KYE4</accession>
<dbReference type="AlphaFoldDB" id="A0A2T8KYE4"/>
<dbReference type="Gramene" id="PVH67204">
    <property type="protein sequence ID" value="PVH67204"/>
    <property type="gene ID" value="PAHAL_1G449900"/>
</dbReference>
<organism evidence="2">
    <name type="scientific">Panicum hallii</name>
    <dbReference type="NCBI Taxonomy" id="206008"/>
    <lineage>
        <taxon>Eukaryota</taxon>
        <taxon>Viridiplantae</taxon>
        <taxon>Streptophyta</taxon>
        <taxon>Embryophyta</taxon>
        <taxon>Tracheophyta</taxon>
        <taxon>Spermatophyta</taxon>
        <taxon>Magnoliopsida</taxon>
        <taxon>Liliopsida</taxon>
        <taxon>Poales</taxon>
        <taxon>Poaceae</taxon>
        <taxon>PACMAD clade</taxon>
        <taxon>Panicoideae</taxon>
        <taxon>Panicodae</taxon>
        <taxon>Paniceae</taxon>
        <taxon>Panicinae</taxon>
        <taxon>Panicum</taxon>
        <taxon>Panicum sect. Panicum</taxon>
    </lineage>
</organism>
<keyword evidence="1" id="KW-0812">Transmembrane</keyword>
<dbReference type="Proteomes" id="UP000243499">
    <property type="component" value="Chromosome 1"/>
</dbReference>
<name>A0A2T8KYE4_9POAL</name>
<protein>
    <submittedName>
        <fullName evidence="2">Uncharacterized protein</fullName>
    </submittedName>
</protein>
<proteinExistence type="predicted"/>
<evidence type="ECO:0000313" key="2">
    <source>
        <dbReference type="EMBL" id="PVH67204.1"/>
    </source>
</evidence>
<feature type="transmembrane region" description="Helical" evidence="1">
    <location>
        <begin position="59"/>
        <end position="83"/>
    </location>
</feature>
<keyword evidence="1" id="KW-0472">Membrane</keyword>
<dbReference type="EMBL" id="CM008046">
    <property type="protein sequence ID" value="PVH67204.1"/>
    <property type="molecule type" value="Genomic_DNA"/>
</dbReference>
<evidence type="ECO:0000256" key="1">
    <source>
        <dbReference type="SAM" id="Phobius"/>
    </source>
</evidence>
<gene>
    <name evidence="2" type="ORF">PAHAL_1G449900</name>
</gene>